<sequence length="296" mass="31032">MSELFSAEQARKCPVAGFAYASIALLAGAAGIYMNNPKEEQPLLGAAIVLFILFTLWFLSWDSRARRAAGTPSIDASGHLVARNPVQIFLICLLLSGCTITINLYGTKYMGSKAGTPPGQPPAPAETPPPTPTPSASGMAVDDKAQPRPADAASKRSTPSVARASQPPAGELSLTQKFFPGVGRILGTEQPTAAASPPPEPSQLAAAGTIWVLVGDKMRASQYDSDMRALAAFDSLAEVQRAKEGRQTFSTTGLTARSCVPQQSIEACTPRSPLPGKHQATDFKVAANGGVWVQID</sequence>
<evidence type="ECO:0000313" key="4">
    <source>
        <dbReference type="Proteomes" id="UP000575241"/>
    </source>
</evidence>
<keyword evidence="2" id="KW-0472">Membrane</keyword>
<protein>
    <submittedName>
        <fullName evidence="3">Uncharacterized protein</fullName>
    </submittedName>
</protein>
<proteinExistence type="predicted"/>
<keyword evidence="4" id="KW-1185">Reference proteome</keyword>
<keyword evidence="2" id="KW-1133">Transmembrane helix</keyword>
<evidence type="ECO:0000313" key="3">
    <source>
        <dbReference type="EMBL" id="MBB4839690.1"/>
    </source>
</evidence>
<organism evidence="3 4">
    <name type="scientific">Sphingomonas kyeonggiensis</name>
    <dbReference type="NCBI Taxonomy" id="1268553"/>
    <lineage>
        <taxon>Bacteria</taxon>
        <taxon>Pseudomonadati</taxon>
        <taxon>Pseudomonadota</taxon>
        <taxon>Alphaproteobacteria</taxon>
        <taxon>Sphingomonadales</taxon>
        <taxon>Sphingomonadaceae</taxon>
        <taxon>Sphingomonas</taxon>
    </lineage>
</organism>
<dbReference type="Proteomes" id="UP000575241">
    <property type="component" value="Unassembled WGS sequence"/>
</dbReference>
<dbReference type="AlphaFoldDB" id="A0A7W7NRW3"/>
<accession>A0A7W7NRW3</accession>
<feature type="transmembrane region" description="Helical" evidence="2">
    <location>
        <begin position="86"/>
        <end position="105"/>
    </location>
</feature>
<feature type="compositionally biased region" description="Pro residues" evidence="1">
    <location>
        <begin position="118"/>
        <end position="133"/>
    </location>
</feature>
<comment type="caution">
    <text evidence="3">The sequence shown here is derived from an EMBL/GenBank/DDBJ whole genome shotgun (WGS) entry which is preliminary data.</text>
</comment>
<name>A0A7W7NRW3_9SPHN</name>
<feature type="region of interest" description="Disordered" evidence="1">
    <location>
        <begin position="114"/>
        <end position="174"/>
    </location>
</feature>
<gene>
    <name evidence="3" type="ORF">HNP52_002759</name>
</gene>
<keyword evidence="2" id="KW-0812">Transmembrane</keyword>
<dbReference type="EMBL" id="JACHLN010000002">
    <property type="protein sequence ID" value="MBB4839690.1"/>
    <property type="molecule type" value="Genomic_DNA"/>
</dbReference>
<reference evidence="3 4" key="1">
    <citation type="submission" date="2020-08" db="EMBL/GenBank/DDBJ databases">
        <title>Functional genomics of gut bacteria from endangered species of beetles.</title>
        <authorList>
            <person name="Carlos-Shanley C."/>
        </authorList>
    </citation>
    <scope>NUCLEOTIDE SEQUENCE [LARGE SCALE GENOMIC DNA]</scope>
    <source>
        <strain evidence="3 4">S00224</strain>
    </source>
</reference>
<feature type="transmembrane region" description="Helical" evidence="2">
    <location>
        <begin position="43"/>
        <end position="61"/>
    </location>
</feature>
<dbReference type="RefSeq" id="WP_184168001.1">
    <property type="nucleotide sequence ID" value="NZ_JACHLN010000002.1"/>
</dbReference>
<evidence type="ECO:0000256" key="2">
    <source>
        <dbReference type="SAM" id="Phobius"/>
    </source>
</evidence>
<evidence type="ECO:0000256" key="1">
    <source>
        <dbReference type="SAM" id="MobiDB-lite"/>
    </source>
</evidence>
<feature type="transmembrane region" description="Helical" evidence="2">
    <location>
        <begin position="15"/>
        <end position="34"/>
    </location>
</feature>